<comment type="function">
    <text evidence="5">Attaches a formyl group to the free amino group of methionyl-tRNA(fMet). The formyl group appears to play a dual role in the initiator identity of N-formylmethionyl-tRNA by promoting its recognition by IF2 and preventing the misappropriation of this tRNA by the elongation apparatus.</text>
</comment>
<evidence type="ECO:0000256" key="5">
    <source>
        <dbReference type="HAMAP-Rule" id="MF_00182"/>
    </source>
</evidence>
<dbReference type="InterPro" id="IPR002376">
    <property type="entry name" value="Formyl_transf_N"/>
</dbReference>
<dbReference type="InterPro" id="IPR044135">
    <property type="entry name" value="Met-tRNA-FMT_C"/>
</dbReference>
<dbReference type="Pfam" id="PF02911">
    <property type="entry name" value="Formyl_trans_C"/>
    <property type="match status" value="1"/>
</dbReference>
<dbReference type="EMBL" id="JAUSQW010000001">
    <property type="protein sequence ID" value="MDP9800026.1"/>
    <property type="molecule type" value="Genomic_DNA"/>
</dbReference>
<evidence type="ECO:0000256" key="1">
    <source>
        <dbReference type="ARBA" id="ARBA00010699"/>
    </source>
</evidence>
<dbReference type="NCBIfam" id="TIGR00460">
    <property type="entry name" value="fmt"/>
    <property type="match status" value="1"/>
</dbReference>
<feature type="domain" description="Formyl transferase N-terminal" evidence="6">
    <location>
        <begin position="20"/>
        <end position="169"/>
    </location>
</feature>
<evidence type="ECO:0000259" key="7">
    <source>
        <dbReference type="Pfam" id="PF02911"/>
    </source>
</evidence>
<keyword evidence="3 5" id="KW-0808">Transferase</keyword>
<evidence type="ECO:0000256" key="2">
    <source>
        <dbReference type="ARBA" id="ARBA00012261"/>
    </source>
</evidence>
<comment type="caution">
    <text evidence="8">The sequence shown here is derived from an EMBL/GenBank/DDBJ whole genome shotgun (WGS) entry which is preliminary data.</text>
</comment>
<sequence length="307" mass="31981">MRIIFAGTPETSVPALRLLAERHEVVAVLTRAPAPVGRKRVLTPSPVQVVAEELGVPVLSPSTLKDPQVQAQIAAYVPEAVAVVAYGLIIPQALLDVPVHGWINLHFSALPRWRGAAPVQYSIISGDPQIATATFRIEAGLDTGDVFSIETFPRDPSMTAGEALNMLAVSGAEHLARTLDELAAGTAVASPQEGEVTHAPQLTSANAHVNFARPATEVVNLILGTTPAPGAWATVGGTRVKLGPVLAIESTSLAPGEVALVGKKALAGTGTTDVELTQVAPAGKKHMPAADWLRGLSGRTQFEVKDV</sequence>
<dbReference type="InterPro" id="IPR011034">
    <property type="entry name" value="Formyl_transferase-like_C_sf"/>
</dbReference>
<dbReference type="EC" id="2.1.2.9" evidence="2 5"/>
<gene>
    <name evidence="5" type="primary">fmt</name>
    <name evidence="8" type="ORF">J2S49_000102</name>
</gene>
<proteinExistence type="inferred from homology"/>
<dbReference type="Pfam" id="PF00551">
    <property type="entry name" value="Formyl_trans_N"/>
    <property type="match status" value="1"/>
</dbReference>
<dbReference type="GO" id="GO:0004479">
    <property type="term" value="F:methionyl-tRNA formyltransferase activity"/>
    <property type="evidence" value="ECO:0007669"/>
    <property type="project" value="UniProtKB-EC"/>
</dbReference>
<dbReference type="CDD" id="cd08646">
    <property type="entry name" value="FMT_core_Met-tRNA-FMT_N"/>
    <property type="match status" value="1"/>
</dbReference>
<dbReference type="PANTHER" id="PTHR11138">
    <property type="entry name" value="METHIONYL-TRNA FORMYLTRANSFERASE"/>
    <property type="match status" value="1"/>
</dbReference>
<dbReference type="PANTHER" id="PTHR11138:SF5">
    <property type="entry name" value="METHIONYL-TRNA FORMYLTRANSFERASE, MITOCHONDRIAL"/>
    <property type="match status" value="1"/>
</dbReference>
<dbReference type="CDD" id="cd08704">
    <property type="entry name" value="Met_tRNA_FMT_C"/>
    <property type="match status" value="1"/>
</dbReference>
<protein>
    <recommendedName>
        <fullName evidence="2 5">Methionyl-tRNA formyltransferase</fullName>
        <ecNumber evidence="2 5">2.1.2.9</ecNumber>
    </recommendedName>
</protein>
<dbReference type="InterPro" id="IPR036477">
    <property type="entry name" value="Formyl_transf_N_sf"/>
</dbReference>
<evidence type="ECO:0000256" key="4">
    <source>
        <dbReference type="ARBA" id="ARBA00022917"/>
    </source>
</evidence>
<evidence type="ECO:0000259" key="6">
    <source>
        <dbReference type="Pfam" id="PF00551"/>
    </source>
</evidence>
<comment type="similarity">
    <text evidence="1 5">Belongs to the Fmt family.</text>
</comment>
<dbReference type="InterPro" id="IPR005793">
    <property type="entry name" value="Formyl_trans_C"/>
</dbReference>
<feature type="binding site" evidence="5">
    <location>
        <begin position="108"/>
        <end position="111"/>
    </location>
    <ligand>
        <name>(6S)-5,6,7,8-tetrahydrofolate</name>
        <dbReference type="ChEBI" id="CHEBI:57453"/>
    </ligand>
</feature>
<dbReference type="RefSeq" id="WP_278057459.1">
    <property type="nucleotide sequence ID" value="NZ_CP121247.1"/>
</dbReference>
<dbReference type="HAMAP" id="MF_00182">
    <property type="entry name" value="Formyl_trans"/>
    <property type="match status" value="1"/>
</dbReference>
<feature type="domain" description="Formyl transferase C-terminal" evidence="7">
    <location>
        <begin position="202"/>
        <end position="296"/>
    </location>
</feature>
<name>A0ABT9N9E2_9ACTO</name>
<keyword evidence="4 5" id="KW-0648">Protein biosynthesis</keyword>
<comment type="catalytic activity">
    <reaction evidence="5">
        <text>L-methionyl-tRNA(fMet) + (6R)-10-formyltetrahydrofolate = N-formyl-L-methionyl-tRNA(fMet) + (6S)-5,6,7,8-tetrahydrofolate + H(+)</text>
        <dbReference type="Rhea" id="RHEA:24380"/>
        <dbReference type="Rhea" id="RHEA-COMP:9952"/>
        <dbReference type="Rhea" id="RHEA-COMP:9953"/>
        <dbReference type="ChEBI" id="CHEBI:15378"/>
        <dbReference type="ChEBI" id="CHEBI:57453"/>
        <dbReference type="ChEBI" id="CHEBI:78530"/>
        <dbReference type="ChEBI" id="CHEBI:78844"/>
        <dbReference type="ChEBI" id="CHEBI:195366"/>
        <dbReference type="EC" id="2.1.2.9"/>
    </reaction>
</comment>
<dbReference type="Proteomes" id="UP001235966">
    <property type="component" value="Unassembled WGS sequence"/>
</dbReference>
<reference evidence="8 9" key="1">
    <citation type="submission" date="2023-07" db="EMBL/GenBank/DDBJ databases">
        <title>Sequencing the genomes of 1000 actinobacteria strains.</title>
        <authorList>
            <person name="Klenk H.-P."/>
        </authorList>
    </citation>
    <scope>NUCLEOTIDE SEQUENCE [LARGE SCALE GENOMIC DNA]</scope>
    <source>
        <strain evidence="8 9">DSM 102162</strain>
    </source>
</reference>
<dbReference type="SUPFAM" id="SSF53328">
    <property type="entry name" value="Formyltransferase"/>
    <property type="match status" value="1"/>
</dbReference>
<organism evidence="8 9">
    <name type="scientific">Arcanobacterium wilhelmae</name>
    <dbReference type="NCBI Taxonomy" id="1803177"/>
    <lineage>
        <taxon>Bacteria</taxon>
        <taxon>Bacillati</taxon>
        <taxon>Actinomycetota</taxon>
        <taxon>Actinomycetes</taxon>
        <taxon>Actinomycetales</taxon>
        <taxon>Actinomycetaceae</taxon>
        <taxon>Arcanobacterium</taxon>
    </lineage>
</organism>
<dbReference type="Gene3D" id="3.40.50.12230">
    <property type="match status" value="1"/>
</dbReference>
<evidence type="ECO:0000313" key="9">
    <source>
        <dbReference type="Proteomes" id="UP001235966"/>
    </source>
</evidence>
<dbReference type="InterPro" id="IPR041711">
    <property type="entry name" value="Met-tRNA-FMT_N"/>
</dbReference>
<keyword evidence="9" id="KW-1185">Reference proteome</keyword>
<evidence type="ECO:0000313" key="8">
    <source>
        <dbReference type="EMBL" id="MDP9800026.1"/>
    </source>
</evidence>
<evidence type="ECO:0000256" key="3">
    <source>
        <dbReference type="ARBA" id="ARBA00022679"/>
    </source>
</evidence>
<dbReference type="InterPro" id="IPR005794">
    <property type="entry name" value="Fmt"/>
</dbReference>
<dbReference type="SUPFAM" id="SSF50486">
    <property type="entry name" value="FMT C-terminal domain-like"/>
    <property type="match status" value="1"/>
</dbReference>
<accession>A0ABT9N9E2</accession>